<protein>
    <submittedName>
        <fullName evidence="11">Cystathionine beta-lyase</fullName>
    </submittedName>
</protein>
<comment type="pathway">
    <text evidence="5">Amino-acid biosynthesis; L-methionine biosynthesis via de novo pathway; L-homocysteine from L-cystathionine: step 1/1.</text>
</comment>
<dbReference type="AlphaFoldDB" id="A0A1H1SLV7"/>
<dbReference type="InterPro" id="IPR054542">
    <property type="entry name" value="Cys_met_metab_PP"/>
</dbReference>
<evidence type="ECO:0000256" key="2">
    <source>
        <dbReference type="ARBA" id="ARBA00009077"/>
    </source>
</evidence>
<feature type="modified residue" description="N6-(pyridoxal phosphate)lysine" evidence="8">
    <location>
        <position position="213"/>
    </location>
</feature>
<dbReference type="PANTHER" id="PTHR43500:SF1">
    <property type="entry name" value="CYSTATHIONINE BETA-LYASE-RELATED"/>
    <property type="match status" value="1"/>
</dbReference>
<keyword evidence="12" id="KW-1185">Reference proteome</keyword>
<dbReference type="GO" id="GO:0019450">
    <property type="term" value="P:L-cysteine catabolic process to pyruvate"/>
    <property type="evidence" value="ECO:0007669"/>
    <property type="project" value="TreeGrafter"/>
</dbReference>
<name>A0A1H1SLV7_9BRAD</name>
<evidence type="ECO:0000256" key="5">
    <source>
        <dbReference type="ARBA" id="ARBA00046315"/>
    </source>
</evidence>
<evidence type="ECO:0000256" key="6">
    <source>
        <dbReference type="ARBA" id="ARBA00047517"/>
    </source>
</evidence>
<evidence type="ECO:0000256" key="9">
    <source>
        <dbReference type="RuleBase" id="RU362118"/>
    </source>
</evidence>
<dbReference type="NCBIfam" id="TIGR01324">
    <property type="entry name" value="cysta_beta_ly_B"/>
    <property type="match status" value="1"/>
</dbReference>
<dbReference type="PROSITE" id="PS00868">
    <property type="entry name" value="CYS_MET_METAB_PP"/>
    <property type="match status" value="1"/>
</dbReference>
<dbReference type="GO" id="GO:0019346">
    <property type="term" value="P:transsulfuration"/>
    <property type="evidence" value="ECO:0007669"/>
    <property type="project" value="InterPro"/>
</dbReference>
<feature type="region of interest" description="Disordered" evidence="10">
    <location>
        <begin position="1"/>
        <end position="31"/>
    </location>
</feature>
<dbReference type="GO" id="GO:0047804">
    <property type="term" value="F:cysteine-S-conjugate beta-lyase activity"/>
    <property type="evidence" value="ECO:0007669"/>
    <property type="project" value="UniProtKB-EC"/>
</dbReference>
<dbReference type="SUPFAM" id="SSF53383">
    <property type="entry name" value="PLP-dependent transferases"/>
    <property type="match status" value="1"/>
</dbReference>
<dbReference type="RefSeq" id="WP_197685036.1">
    <property type="nucleotide sequence ID" value="NZ_LT629750.1"/>
</dbReference>
<gene>
    <name evidence="11" type="ORF">SAMN05444158_2218</name>
</gene>
<evidence type="ECO:0000313" key="11">
    <source>
        <dbReference type="EMBL" id="SDS48987.1"/>
    </source>
</evidence>
<comment type="catalytic activity">
    <reaction evidence="6">
        <text>L,L-cystathionine + H2O = L-homocysteine + pyruvate + NH4(+)</text>
        <dbReference type="Rhea" id="RHEA:13965"/>
        <dbReference type="ChEBI" id="CHEBI:15361"/>
        <dbReference type="ChEBI" id="CHEBI:15377"/>
        <dbReference type="ChEBI" id="CHEBI:28938"/>
        <dbReference type="ChEBI" id="CHEBI:58161"/>
        <dbReference type="ChEBI" id="CHEBI:58199"/>
    </reaction>
</comment>
<comment type="catalytic activity">
    <reaction evidence="7">
        <text>an S-substituted L-cysteine + H2O = a thiol + pyruvate + NH4(+)</text>
        <dbReference type="Rhea" id="RHEA:18121"/>
        <dbReference type="ChEBI" id="CHEBI:15361"/>
        <dbReference type="ChEBI" id="CHEBI:15377"/>
        <dbReference type="ChEBI" id="CHEBI:28938"/>
        <dbReference type="ChEBI" id="CHEBI:29256"/>
        <dbReference type="ChEBI" id="CHEBI:58717"/>
        <dbReference type="EC" id="4.4.1.13"/>
    </reaction>
</comment>
<proteinExistence type="inferred from homology"/>
<dbReference type="Gene3D" id="3.40.640.10">
    <property type="entry name" value="Type I PLP-dependent aspartate aminotransferase-like (Major domain)"/>
    <property type="match status" value="1"/>
</dbReference>
<dbReference type="Pfam" id="PF01053">
    <property type="entry name" value="Cys_Met_Meta_PP"/>
    <property type="match status" value="1"/>
</dbReference>
<dbReference type="Proteomes" id="UP000243904">
    <property type="component" value="Chromosome I"/>
</dbReference>
<organism evidence="11 12">
    <name type="scientific">Bradyrhizobium canariense</name>
    <dbReference type="NCBI Taxonomy" id="255045"/>
    <lineage>
        <taxon>Bacteria</taxon>
        <taxon>Pseudomonadati</taxon>
        <taxon>Pseudomonadota</taxon>
        <taxon>Alphaproteobacteria</taxon>
        <taxon>Hyphomicrobiales</taxon>
        <taxon>Nitrobacteraceae</taxon>
        <taxon>Bradyrhizobium</taxon>
    </lineage>
</organism>
<dbReference type="InterPro" id="IPR015421">
    <property type="entry name" value="PyrdxlP-dep_Trfase_major"/>
</dbReference>
<evidence type="ECO:0000313" key="12">
    <source>
        <dbReference type="Proteomes" id="UP000243904"/>
    </source>
</evidence>
<keyword evidence="3 8" id="KW-0663">Pyridoxal phosphate</keyword>
<dbReference type="InterPro" id="IPR015424">
    <property type="entry name" value="PyrdxlP-dep_Trfase"/>
</dbReference>
<keyword evidence="4 11" id="KW-0456">Lyase</keyword>
<dbReference type="InterPro" id="IPR000277">
    <property type="entry name" value="Cys/Met-Metab_PyrdxlP-dep_enz"/>
</dbReference>
<evidence type="ECO:0000256" key="7">
    <source>
        <dbReference type="ARBA" id="ARBA00047625"/>
    </source>
</evidence>
<dbReference type="InterPro" id="IPR006233">
    <property type="entry name" value="Cys_b_lyase_bac"/>
</dbReference>
<evidence type="ECO:0000256" key="8">
    <source>
        <dbReference type="PIRSR" id="PIRSR001434-2"/>
    </source>
</evidence>
<evidence type="ECO:0000256" key="4">
    <source>
        <dbReference type="ARBA" id="ARBA00023239"/>
    </source>
</evidence>
<dbReference type="InterPro" id="IPR015422">
    <property type="entry name" value="PyrdxlP-dep_Trfase_small"/>
</dbReference>
<reference evidence="12" key="1">
    <citation type="submission" date="2016-10" db="EMBL/GenBank/DDBJ databases">
        <authorList>
            <person name="Varghese N."/>
            <person name="Submissions S."/>
        </authorList>
    </citation>
    <scope>NUCLEOTIDE SEQUENCE [LARGE SCALE GENOMIC DNA]</scope>
    <source>
        <strain evidence="12">GAS369</strain>
    </source>
</reference>
<dbReference type="GO" id="GO:0030170">
    <property type="term" value="F:pyridoxal phosphate binding"/>
    <property type="evidence" value="ECO:0007669"/>
    <property type="project" value="InterPro"/>
</dbReference>
<comment type="similarity">
    <text evidence="2 9">Belongs to the trans-sulfuration enzymes family.</text>
</comment>
<evidence type="ECO:0000256" key="1">
    <source>
        <dbReference type="ARBA" id="ARBA00001933"/>
    </source>
</evidence>
<dbReference type="FunFam" id="3.40.640.10:FF:000046">
    <property type="entry name" value="Cystathionine gamma-lyase"/>
    <property type="match status" value="1"/>
</dbReference>
<dbReference type="PANTHER" id="PTHR43500">
    <property type="entry name" value="CYSTATHIONINE BETA-LYASE-RELATED"/>
    <property type="match status" value="1"/>
</dbReference>
<dbReference type="Gene3D" id="3.90.1150.10">
    <property type="entry name" value="Aspartate Aminotransferase, domain 1"/>
    <property type="match status" value="1"/>
</dbReference>
<evidence type="ECO:0000256" key="3">
    <source>
        <dbReference type="ARBA" id="ARBA00022898"/>
    </source>
</evidence>
<sequence length="396" mass="42573">MIGDPPRLRPKSRLVHGGRPDARSKGPVNPPIVRASTILHRTVANMRGAEAERAAGHRVQTYGRRGTDTGFALEDALTDLEHGHGARLTASGLAANALVFLSYLKPGDHVAISDGVYGPVRRFAKNFLATYGIAYDFFPADGTDLESFLRPQTKLVYLECPGSSLFEIADLPRLGAIAHARGIAVAVDSTWGSGWTYHPLTLGADVSILSATKYLAGHSDVLLGAVVTNEAAWPALDGMAELMGAACSPEDAYLVLRGLRTLGVRLSEHERNARILADWFVAQPWVKRVYFPALENHSTHALWRRDFSGACGLFSVEFGGVGEPVIEKFLDRLNLFGLGSSWGGFESLARPEPWATLRTASPNPAGPLVRFHAGLEDVEDLLADLQAAAATFAEAG</sequence>
<dbReference type="PIRSF" id="PIRSF001434">
    <property type="entry name" value="CGS"/>
    <property type="match status" value="1"/>
</dbReference>
<evidence type="ECO:0000256" key="10">
    <source>
        <dbReference type="SAM" id="MobiDB-lite"/>
    </source>
</evidence>
<dbReference type="EMBL" id="LT629750">
    <property type="protein sequence ID" value="SDS48987.1"/>
    <property type="molecule type" value="Genomic_DNA"/>
</dbReference>
<comment type="cofactor">
    <cofactor evidence="1 9">
        <name>pyridoxal 5'-phosphate</name>
        <dbReference type="ChEBI" id="CHEBI:597326"/>
    </cofactor>
</comment>
<accession>A0A1H1SLV7</accession>